<dbReference type="GO" id="GO:0016998">
    <property type="term" value="P:cell wall macromolecule catabolic process"/>
    <property type="evidence" value="ECO:0007669"/>
    <property type="project" value="InterPro"/>
</dbReference>
<gene>
    <name evidence="2" type="ORF">MM171A00102_0030</name>
    <name evidence="3" type="ORF">MM171B00096_0068</name>
</gene>
<organism evidence="2">
    <name type="scientific">viral metagenome</name>
    <dbReference type="NCBI Taxonomy" id="1070528"/>
    <lineage>
        <taxon>unclassified sequences</taxon>
        <taxon>metagenomes</taxon>
        <taxon>organismal metagenomes</taxon>
    </lineage>
</organism>
<dbReference type="InterPro" id="IPR052354">
    <property type="entry name" value="Cell_Wall_Dynamics_Protein"/>
</dbReference>
<dbReference type="GO" id="GO:0006032">
    <property type="term" value="P:chitin catabolic process"/>
    <property type="evidence" value="ECO:0007669"/>
    <property type="project" value="InterPro"/>
</dbReference>
<feature type="domain" description="Glycoside hydrolase family 19 catalytic" evidence="1">
    <location>
        <begin position="98"/>
        <end position="166"/>
    </location>
</feature>
<dbReference type="InterPro" id="IPR023346">
    <property type="entry name" value="Lysozyme-like_dom_sf"/>
</dbReference>
<dbReference type="Gene3D" id="1.10.530.10">
    <property type="match status" value="1"/>
</dbReference>
<dbReference type="InterPro" id="IPR000726">
    <property type="entry name" value="Glyco_hydro_19_cat"/>
</dbReference>
<dbReference type="GO" id="GO:0004568">
    <property type="term" value="F:chitinase activity"/>
    <property type="evidence" value="ECO:0007669"/>
    <property type="project" value="InterPro"/>
</dbReference>
<dbReference type="SUPFAM" id="SSF53955">
    <property type="entry name" value="Lysozyme-like"/>
    <property type="match status" value="1"/>
</dbReference>
<keyword evidence="2" id="KW-0378">Hydrolase</keyword>
<dbReference type="Pfam" id="PF00182">
    <property type="entry name" value="Glyco_hydro_19"/>
    <property type="match status" value="1"/>
</dbReference>
<sequence length="207" mass="23317">MGAGESAVKLDETRMRELFPKASKDLLPHLKRAMTRFDITAPVREAAFLAQVGYESAGMTRFVENLNYSAAGLQATWPSRFSAEQAMEYARKPQMIANKVYADRMGNGSEKSGDGWKYRGRGLIQITGRDNYEEIGDALQLPLLTTPELLEQEEYAALSAAIWWWKNGLNELADNGLFELITRRINGGYHGLAKRKELWNKAKEVLV</sequence>
<dbReference type="PANTHER" id="PTHR34408">
    <property type="entry name" value="FAMILY PROTEIN, PUTATIVE-RELATED"/>
    <property type="match status" value="1"/>
</dbReference>
<dbReference type="PANTHER" id="PTHR34408:SF1">
    <property type="entry name" value="GLYCOSYL HYDROLASE FAMILY 19 DOMAIN-CONTAINING PROTEIN HI_1415"/>
    <property type="match status" value="1"/>
</dbReference>
<accession>A0A6M3M1A6</accession>
<evidence type="ECO:0000313" key="2">
    <source>
        <dbReference type="EMBL" id="QJB01471.1"/>
    </source>
</evidence>
<dbReference type="EMBL" id="MT143709">
    <property type="protein sequence ID" value="QJB01471.1"/>
    <property type="molecule type" value="Genomic_DNA"/>
</dbReference>
<evidence type="ECO:0000259" key="1">
    <source>
        <dbReference type="Pfam" id="PF00182"/>
    </source>
</evidence>
<proteinExistence type="predicted"/>
<dbReference type="EMBL" id="MT143896">
    <property type="protein sequence ID" value="QJH92506.1"/>
    <property type="molecule type" value="Genomic_DNA"/>
</dbReference>
<dbReference type="AlphaFoldDB" id="A0A6M3M1A6"/>
<evidence type="ECO:0000313" key="3">
    <source>
        <dbReference type="EMBL" id="QJH92506.1"/>
    </source>
</evidence>
<reference evidence="2" key="1">
    <citation type="submission" date="2020-03" db="EMBL/GenBank/DDBJ databases">
        <title>The deep terrestrial virosphere.</title>
        <authorList>
            <person name="Holmfeldt K."/>
            <person name="Nilsson E."/>
            <person name="Simone D."/>
            <person name="Lopez-Fernandez M."/>
            <person name="Wu X."/>
            <person name="de Brujin I."/>
            <person name="Lundin D."/>
            <person name="Andersson A."/>
            <person name="Bertilsson S."/>
            <person name="Dopson M."/>
        </authorList>
    </citation>
    <scope>NUCLEOTIDE SEQUENCE</scope>
    <source>
        <strain evidence="2">MM171A00102</strain>
        <strain evidence="3">MM171B00096</strain>
    </source>
</reference>
<name>A0A6M3M1A6_9ZZZZ</name>
<protein>
    <submittedName>
        <fullName evidence="2">Putative glycoside hydrolase</fullName>
    </submittedName>
</protein>